<evidence type="ECO:0000256" key="1">
    <source>
        <dbReference type="ARBA" id="ARBA00022723"/>
    </source>
</evidence>
<evidence type="ECO:0000256" key="2">
    <source>
        <dbReference type="ARBA" id="ARBA00023002"/>
    </source>
</evidence>
<dbReference type="AlphaFoldDB" id="A0AAD5PKQ3"/>
<proteinExistence type="inferred from homology"/>
<evidence type="ECO:0000256" key="3">
    <source>
        <dbReference type="ARBA" id="ARBA00023004"/>
    </source>
</evidence>
<dbReference type="InterPro" id="IPR017972">
    <property type="entry name" value="Cyt_P450_CS"/>
</dbReference>
<comment type="similarity">
    <text evidence="5">Belongs to the cytochrome P450 family.</text>
</comment>
<dbReference type="InterPro" id="IPR002401">
    <property type="entry name" value="Cyt_P450_E_grp-I"/>
</dbReference>
<dbReference type="GO" id="GO:0005506">
    <property type="term" value="F:iron ion binding"/>
    <property type="evidence" value="ECO:0007669"/>
    <property type="project" value="InterPro"/>
</dbReference>
<dbReference type="Pfam" id="PF00067">
    <property type="entry name" value="p450"/>
    <property type="match status" value="1"/>
</dbReference>
<keyword evidence="7" id="KW-1185">Reference proteome</keyword>
<dbReference type="GO" id="GO:0020037">
    <property type="term" value="F:heme binding"/>
    <property type="evidence" value="ECO:0007669"/>
    <property type="project" value="InterPro"/>
</dbReference>
<keyword evidence="3 4" id="KW-0408">Iron</keyword>
<dbReference type="InterPro" id="IPR001128">
    <property type="entry name" value="Cyt_P450"/>
</dbReference>
<reference evidence="6" key="2">
    <citation type="submission" date="2023-02" db="EMBL/GenBank/DDBJ databases">
        <authorList>
            <consortium name="DOE Joint Genome Institute"/>
            <person name="Mondo S.J."/>
            <person name="Chang Y."/>
            <person name="Wang Y."/>
            <person name="Ahrendt S."/>
            <person name="Andreopoulos W."/>
            <person name="Barry K."/>
            <person name="Beard J."/>
            <person name="Benny G.L."/>
            <person name="Blankenship S."/>
            <person name="Bonito G."/>
            <person name="Cuomo C."/>
            <person name="Desiro A."/>
            <person name="Gervers K.A."/>
            <person name="Hundley H."/>
            <person name="Kuo A."/>
            <person name="LaButti K."/>
            <person name="Lang B.F."/>
            <person name="Lipzen A."/>
            <person name="O'Donnell K."/>
            <person name="Pangilinan J."/>
            <person name="Reynolds N."/>
            <person name="Sandor L."/>
            <person name="Smith M.W."/>
            <person name="Tsang A."/>
            <person name="Grigoriev I.V."/>
            <person name="Stajich J.E."/>
            <person name="Spatafora J.W."/>
        </authorList>
    </citation>
    <scope>NUCLEOTIDE SEQUENCE</scope>
    <source>
        <strain evidence="6">RSA 2281</strain>
    </source>
</reference>
<dbReference type="PANTHER" id="PTHR46300:SF11">
    <property type="entry name" value="OXIDOREDUCTASE, PUTATIVE-RELATED"/>
    <property type="match status" value="1"/>
</dbReference>
<feature type="binding site" description="axial binding residue" evidence="4">
    <location>
        <position position="374"/>
    </location>
    <ligand>
        <name>heme</name>
        <dbReference type="ChEBI" id="CHEBI:30413"/>
    </ligand>
    <ligandPart>
        <name>Fe</name>
        <dbReference type="ChEBI" id="CHEBI:18248"/>
    </ligandPart>
</feature>
<dbReference type="GO" id="GO:0004497">
    <property type="term" value="F:monooxygenase activity"/>
    <property type="evidence" value="ECO:0007669"/>
    <property type="project" value="UniProtKB-KW"/>
</dbReference>
<dbReference type="Proteomes" id="UP001209540">
    <property type="component" value="Unassembled WGS sequence"/>
</dbReference>
<sequence>MGVQPWLVVGDKFIANDILKGKGTITSDRSYNTFLSKYFSLGGRGPTFAKPDKRWKKCRAVVQDVLSSKRVERITSTIKIESERLAELLCKYTTEQDTVDIVKVSRLPSTNAAMYLSFGRTFSSVEDPLYISMVEVVDNVMKWGAAEENMHSFLPVFGWLLNFFKKSSEKEMEDYMTNIRGPLYQNLIREALDSDTPCLAKDMYKAKEENGTFEDEDILVTLNDMINAGGDTTAITISWAFVILCHHKEIQKRIQQEIDLFIQKYNRYPEFEERESLPFMLSTQKECLRYRPAVHLILPHRCTQDFEYNGYFIPKGTSILANTYTMCRSTDYYVNPDQFMPERFMNDLSTLSASVNANIEKRDQFMFGWGRRLCPGVFLSEIQMFHVWVRVFATSSIEPPLDDTGKPLYPNLDECYDGGIVIKPLNAKLRFVERSNRLV</sequence>
<dbReference type="EMBL" id="JAIXMP010000003">
    <property type="protein sequence ID" value="KAI9275798.1"/>
    <property type="molecule type" value="Genomic_DNA"/>
</dbReference>
<organism evidence="6 7">
    <name type="scientific">Phascolomyces articulosus</name>
    <dbReference type="NCBI Taxonomy" id="60185"/>
    <lineage>
        <taxon>Eukaryota</taxon>
        <taxon>Fungi</taxon>
        <taxon>Fungi incertae sedis</taxon>
        <taxon>Mucoromycota</taxon>
        <taxon>Mucoromycotina</taxon>
        <taxon>Mucoromycetes</taxon>
        <taxon>Mucorales</taxon>
        <taxon>Lichtheimiaceae</taxon>
        <taxon>Phascolomyces</taxon>
    </lineage>
</organism>
<dbReference type="GO" id="GO:0016705">
    <property type="term" value="F:oxidoreductase activity, acting on paired donors, with incorporation or reduction of molecular oxygen"/>
    <property type="evidence" value="ECO:0007669"/>
    <property type="project" value="InterPro"/>
</dbReference>
<accession>A0AAD5PKQ3</accession>
<evidence type="ECO:0000313" key="6">
    <source>
        <dbReference type="EMBL" id="KAI9275798.1"/>
    </source>
</evidence>
<dbReference type="Gene3D" id="1.10.630.10">
    <property type="entry name" value="Cytochrome P450"/>
    <property type="match status" value="1"/>
</dbReference>
<protein>
    <submittedName>
        <fullName evidence="6">Cytochrome P450</fullName>
    </submittedName>
</protein>
<keyword evidence="1 4" id="KW-0479">Metal-binding</keyword>
<dbReference type="InterPro" id="IPR050364">
    <property type="entry name" value="Cytochrome_P450_fung"/>
</dbReference>
<dbReference type="PROSITE" id="PS00086">
    <property type="entry name" value="CYTOCHROME_P450"/>
    <property type="match status" value="1"/>
</dbReference>
<keyword evidence="4 5" id="KW-0349">Heme</keyword>
<dbReference type="SUPFAM" id="SSF48264">
    <property type="entry name" value="Cytochrome P450"/>
    <property type="match status" value="1"/>
</dbReference>
<evidence type="ECO:0000256" key="5">
    <source>
        <dbReference type="RuleBase" id="RU000461"/>
    </source>
</evidence>
<dbReference type="PRINTS" id="PR00385">
    <property type="entry name" value="P450"/>
</dbReference>
<gene>
    <name evidence="6" type="ORF">BDA99DRAFT_555563</name>
</gene>
<comment type="caution">
    <text evidence="6">The sequence shown here is derived from an EMBL/GenBank/DDBJ whole genome shotgun (WGS) entry which is preliminary data.</text>
</comment>
<evidence type="ECO:0000256" key="4">
    <source>
        <dbReference type="PIRSR" id="PIRSR602401-1"/>
    </source>
</evidence>
<dbReference type="PRINTS" id="PR00463">
    <property type="entry name" value="EP450I"/>
</dbReference>
<comment type="cofactor">
    <cofactor evidence="4">
        <name>heme</name>
        <dbReference type="ChEBI" id="CHEBI:30413"/>
    </cofactor>
</comment>
<keyword evidence="2 5" id="KW-0560">Oxidoreductase</keyword>
<keyword evidence="5" id="KW-0503">Monooxygenase</keyword>
<dbReference type="PANTHER" id="PTHR46300">
    <property type="entry name" value="P450, PUTATIVE (EUROFUNG)-RELATED-RELATED"/>
    <property type="match status" value="1"/>
</dbReference>
<dbReference type="InterPro" id="IPR036396">
    <property type="entry name" value="Cyt_P450_sf"/>
</dbReference>
<name>A0AAD5PKQ3_9FUNG</name>
<evidence type="ECO:0000313" key="7">
    <source>
        <dbReference type="Proteomes" id="UP001209540"/>
    </source>
</evidence>
<reference evidence="6" key="1">
    <citation type="journal article" date="2022" name="IScience">
        <title>Evolution of zygomycete secretomes and the origins of terrestrial fungal ecologies.</title>
        <authorList>
            <person name="Chang Y."/>
            <person name="Wang Y."/>
            <person name="Mondo S."/>
            <person name="Ahrendt S."/>
            <person name="Andreopoulos W."/>
            <person name="Barry K."/>
            <person name="Beard J."/>
            <person name="Benny G.L."/>
            <person name="Blankenship S."/>
            <person name="Bonito G."/>
            <person name="Cuomo C."/>
            <person name="Desiro A."/>
            <person name="Gervers K.A."/>
            <person name="Hundley H."/>
            <person name="Kuo A."/>
            <person name="LaButti K."/>
            <person name="Lang B.F."/>
            <person name="Lipzen A."/>
            <person name="O'Donnell K."/>
            <person name="Pangilinan J."/>
            <person name="Reynolds N."/>
            <person name="Sandor L."/>
            <person name="Smith M.E."/>
            <person name="Tsang A."/>
            <person name="Grigoriev I.V."/>
            <person name="Stajich J.E."/>
            <person name="Spatafora J.W."/>
        </authorList>
    </citation>
    <scope>NUCLEOTIDE SEQUENCE</scope>
    <source>
        <strain evidence="6">RSA 2281</strain>
    </source>
</reference>